<dbReference type="PANTHER" id="PTHR42643:SF30">
    <property type="entry name" value="IONOTROPIC RECEPTOR 40A-RELATED"/>
    <property type="match status" value="1"/>
</dbReference>
<keyword evidence="5 8" id="KW-0472">Membrane</keyword>
<dbReference type="InterPro" id="IPR052192">
    <property type="entry name" value="Insect_Ionotropic_Sensory_Rcpt"/>
</dbReference>
<evidence type="ECO:0000256" key="5">
    <source>
        <dbReference type="ARBA" id="ARBA00023136"/>
    </source>
</evidence>
<evidence type="ECO:0000256" key="6">
    <source>
        <dbReference type="ARBA" id="ARBA00023170"/>
    </source>
</evidence>
<evidence type="ECO:0000256" key="2">
    <source>
        <dbReference type="ARBA" id="ARBA00022475"/>
    </source>
</evidence>
<evidence type="ECO:0000313" key="10">
    <source>
        <dbReference type="Proteomes" id="UP001642540"/>
    </source>
</evidence>
<keyword evidence="3 8" id="KW-0812">Transmembrane</keyword>
<feature type="transmembrane region" description="Helical" evidence="8">
    <location>
        <begin position="431"/>
        <end position="450"/>
    </location>
</feature>
<dbReference type="EMBL" id="CAXLJM020000046">
    <property type="protein sequence ID" value="CAL8111473.1"/>
    <property type="molecule type" value="Genomic_DNA"/>
</dbReference>
<accession>A0ABP1QTS9</accession>
<proteinExistence type="predicted"/>
<feature type="transmembrane region" description="Helical" evidence="8">
    <location>
        <begin position="314"/>
        <end position="337"/>
    </location>
</feature>
<evidence type="ECO:0000256" key="1">
    <source>
        <dbReference type="ARBA" id="ARBA00004651"/>
    </source>
</evidence>
<feature type="transmembrane region" description="Helical" evidence="8">
    <location>
        <begin position="282"/>
        <end position="302"/>
    </location>
</feature>
<reference evidence="9 10" key="1">
    <citation type="submission" date="2024-08" db="EMBL/GenBank/DDBJ databases">
        <authorList>
            <person name="Cucini C."/>
            <person name="Frati F."/>
        </authorList>
    </citation>
    <scope>NUCLEOTIDE SEQUENCE [LARGE SCALE GENOMIC DNA]</scope>
</reference>
<feature type="transmembrane region" description="Helical" evidence="8">
    <location>
        <begin position="249"/>
        <end position="270"/>
    </location>
</feature>
<sequence length="618" mass="70653">MYTCQRTWLSIEEAVSIQKNVISLINIRSLTAHNFRLLYKFCKGAGRHCPIISRSPFPLRWTFPSILLCNLEPTNELVLRLYISFDAIYATPIVKYFQPISKTISIFGTAESEKSHKFIKILTPNLADSKIVQQAAARKMMDFYNIEPSYIAVAKMMMELVEWCNLTVVHPKQKDNPFDNELLIPGIYPRAFSTTIHKIDLEREVYYETPAFYRVPTLDLNFLYCGTPKTKNYNPTDFSSLFEPFQSTVWFAIILAITLSSFLLLLRIYLGSDTIFVRNHNITFGSVMFSLISSLISVPIYFGLKFWLRKSCLFVTWVFVCLILSNFYNGIVTSLLIQPIPIKMLESLRDLIVNNYSLVFPDSSPTVYDSTVELLAIHKHLNNKSGAYQNHLSTIIGSNSKIKLSNVEELEILMANPKSQYLPDQEYLERIAYGPTTAAFGPWLFVYLGYQRVMNLMETRRSNENFNRDSKNLNAKRRCFVGKKMFTGPANLWMFYPPNSEWIYGTFLGFAQNGIDKLWVREFYGLNYAKRVQDRRKILSPTSIAPDPDSLAPKPIQLKGSHFLTVIMAGVVGVTVSICCFLMECLTGINFRKSSSGDRVAAVVLGEESNHSTIKFIP</sequence>
<protein>
    <submittedName>
        <fullName evidence="9">Uncharacterized protein</fullName>
    </submittedName>
</protein>
<feature type="transmembrane region" description="Helical" evidence="8">
    <location>
        <begin position="563"/>
        <end position="583"/>
    </location>
</feature>
<keyword evidence="2" id="KW-1003">Cell membrane</keyword>
<keyword evidence="7" id="KW-0325">Glycoprotein</keyword>
<evidence type="ECO:0000256" key="3">
    <source>
        <dbReference type="ARBA" id="ARBA00022692"/>
    </source>
</evidence>
<evidence type="ECO:0000313" key="9">
    <source>
        <dbReference type="EMBL" id="CAL8111473.1"/>
    </source>
</evidence>
<evidence type="ECO:0000256" key="7">
    <source>
        <dbReference type="ARBA" id="ARBA00023180"/>
    </source>
</evidence>
<evidence type="ECO:0000256" key="4">
    <source>
        <dbReference type="ARBA" id="ARBA00022989"/>
    </source>
</evidence>
<evidence type="ECO:0000256" key="8">
    <source>
        <dbReference type="SAM" id="Phobius"/>
    </source>
</evidence>
<dbReference type="Gene3D" id="1.10.287.70">
    <property type="match status" value="1"/>
</dbReference>
<dbReference type="Proteomes" id="UP001642540">
    <property type="component" value="Unassembled WGS sequence"/>
</dbReference>
<keyword evidence="6" id="KW-0675">Receptor</keyword>
<name>A0ABP1QTS9_9HEXA</name>
<gene>
    <name evidence="9" type="ORF">ODALV1_LOCUS15068</name>
</gene>
<comment type="subcellular location">
    <subcellularLocation>
        <location evidence="1">Cell membrane</location>
        <topology evidence="1">Multi-pass membrane protein</topology>
    </subcellularLocation>
</comment>
<dbReference type="PANTHER" id="PTHR42643">
    <property type="entry name" value="IONOTROPIC RECEPTOR 20A-RELATED"/>
    <property type="match status" value="1"/>
</dbReference>
<keyword evidence="4 8" id="KW-1133">Transmembrane helix</keyword>
<organism evidence="9 10">
    <name type="scientific">Orchesella dallaii</name>
    <dbReference type="NCBI Taxonomy" id="48710"/>
    <lineage>
        <taxon>Eukaryota</taxon>
        <taxon>Metazoa</taxon>
        <taxon>Ecdysozoa</taxon>
        <taxon>Arthropoda</taxon>
        <taxon>Hexapoda</taxon>
        <taxon>Collembola</taxon>
        <taxon>Entomobryomorpha</taxon>
        <taxon>Entomobryoidea</taxon>
        <taxon>Orchesellidae</taxon>
        <taxon>Orchesellinae</taxon>
        <taxon>Orchesella</taxon>
    </lineage>
</organism>
<comment type="caution">
    <text evidence="9">The sequence shown here is derived from an EMBL/GenBank/DDBJ whole genome shotgun (WGS) entry which is preliminary data.</text>
</comment>
<keyword evidence="10" id="KW-1185">Reference proteome</keyword>